<evidence type="ECO:0000313" key="3">
    <source>
        <dbReference type="EMBL" id="WEG69249.1"/>
    </source>
</evidence>
<dbReference type="EMBL" id="OP429126">
    <property type="protein sequence ID" value="WEG69526.1"/>
    <property type="molecule type" value="Genomic_DNA"/>
</dbReference>
<dbReference type="EMBL" id="OP429125">
    <property type="protein sequence ID" value="WEG69388.1"/>
    <property type="molecule type" value="Genomic_DNA"/>
</dbReference>
<gene>
    <name evidence="2" type="primary">m119.4</name>
</gene>
<evidence type="ECO:0000313" key="2">
    <source>
        <dbReference type="EMBL" id="WEG69111.1"/>
    </source>
</evidence>
<sequence length="70" mass="8247">MSISYHTRTPWSTYLGPMLLPPDAFLLFTFSILIYTLFLYMIRRQAMILHNAYAFLKHHNSPHSGKMEDV</sequence>
<protein>
    <submittedName>
        <fullName evidence="2">Protein m119.4</fullName>
    </submittedName>
</protein>
<reference evidence="2" key="2">
    <citation type="submission" date="2023-06" db="EMBL/GenBank/DDBJ databases">
        <title>Isolation and genome sequencing of cytomegaloviruses from Natal multimammate mice (Mastomys natalensis).</title>
        <authorList>
            <person name="Jarvis M.A."/>
            <person name="Davison A.J."/>
        </authorList>
    </citation>
    <scope>NUCLEOTIDE SEQUENCE</scope>
    <source>
        <strain evidence="2">Mnat18</strain>
        <strain evidence="3">Mnat19</strain>
        <strain evidence="5">Mnat2</strain>
        <strain evidence="4">Mnat29</strain>
        <strain evidence="6">Mnat33</strain>
    </source>
</reference>
<dbReference type="EMBL" id="OP429141">
    <property type="protein sequence ID" value="WEG71617.1"/>
    <property type="molecule type" value="Genomic_DNA"/>
</dbReference>
<name>A0A9Y1ILQ0_9BETA</name>
<organism evidence="2">
    <name type="scientific">Mastomys natalensis cytomegalovirus 2</name>
    <dbReference type="NCBI Taxonomy" id="2973540"/>
    <lineage>
        <taxon>Viruses</taxon>
        <taxon>Duplodnaviria</taxon>
        <taxon>Heunggongvirae</taxon>
        <taxon>Peploviricota</taxon>
        <taxon>Herviviricetes</taxon>
        <taxon>Herpesvirales</taxon>
        <taxon>Orthoherpesviridae</taxon>
        <taxon>Betaherpesvirinae</taxon>
        <taxon>Muromegalovirus</taxon>
    </lineage>
</organism>
<accession>A0A9Y1ILQ0</accession>
<reference evidence="2" key="1">
    <citation type="submission" date="2022-09" db="EMBL/GenBank/DDBJ databases">
        <authorList>
            <person name="Vucak M."/>
            <person name="Davison A.J."/>
        </authorList>
    </citation>
    <scope>NUCLEOTIDE SEQUENCE</scope>
    <source>
        <strain evidence="2">Mnat18</strain>
        <strain evidence="3">Mnat19</strain>
        <strain evidence="5">Mnat2</strain>
        <strain evidence="4">Mnat29</strain>
        <strain evidence="6">Mnat33</strain>
    </source>
</reference>
<keyword evidence="1" id="KW-0472">Membrane</keyword>
<dbReference type="EMBL" id="OP429123">
    <property type="protein sequence ID" value="WEG69111.1"/>
    <property type="molecule type" value="Genomic_DNA"/>
</dbReference>
<evidence type="ECO:0000313" key="6">
    <source>
        <dbReference type="EMBL" id="WEG69664.1"/>
    </source>
</evidence>
<evidence type="ECO:0000313" key="4">
    <source>
        <dbReference type="EMBL" id="WEG69388.1"/>
    </source>
</evidence>
<keyword evidence="1" id="KW-0812">Transmembrane</keyword>
<evidence type="ECO:0000256" key="1">
    <source>
        <dbReference type="SAM" id="Phobius"/>
    </source>
</evidence>
<dbReference type="EMBL" id="OP429139">
    <property type="protein sequence ID" value="WEG71338.1"/>
    <property type="molecule type" value="Genomic_DNA"/>
</dbReference>
<evidence type="ECO:0000313" key="5">
    <source>
        <dbReference type="EMBL" id="WEG69526.1"/>
    </source>
</evidence>
<dbReference type="EMBL" id="OP429124">
    <property type="protein sequence ID" value="WEG69249.1"/>
    <property type="molecule type" value="Genomic_DNA"/>
</dbReference>
<feature type="transmembrane region" description="Helical" evidence="1">
    <location>
        <begin position="24"/>
        <end position="42"/>
    </location>
</feature>
<proteinExistence type="predicted"/>
<keyword evidence="1" id="KW-1133">Transmembrane helix</keyword>
<dbReference type="EMBL" id="OP429127">
    <property type="protein sequence ID" value="WEG69664.1"/>
    <property type="molecule type" value="Genomic_DNA"/>
</dbReference>